<dbReference type="Proteomes" id="UP000282388">
    <property type="component" value="Unassembled WGS sequence"/>
</dbReference>
<comment type="function">
    <text evidence="2">Antitoxin component of a type II toxin-antitoxin (TA) system.</text>
</comment>
<dbReference type="EMBL" id="RAXV01000068">
    <property type="protein sequence ID" value="RKG29063.1"/>
    <property type="molecule type" value="Genomic_DNA"/>
</dbReference>
<dbReference type="PANTHER" id="PTHR33713">
    <property type="entry name" value="ANTITOXIN YAFN-RELATED"/>
    <property type="match status" value="1"/>
</dbReference>
<gene>
    <name evidence="3" type="ORF">D7V32_16670</name>
</gene>
<accession>A0A3A8EL30</accession>
<proteinExistence type="inferred from homology"/>
<dbReference type="Gene3D" id="3.40.1620.10">
    <property type="entry name" value="YefM-like domain"/>
    <property type="match status" value="1"/>
</dbReference>
<protein>
    <recommendedName>
        <fullName evidence="2">Antitoxin</fullName>
    </recommendedName>
</protein>
<organism evidence="3 4">
    <name type="scientific">Acinetobacter tianfuensis</name>
    <dbReference type="NCBI Taxonomy" id="2419603"/>
    <lineage>
        <taxon>Bacteria</taxon>
        <taxon>Pseudomonadati</taxon>
        <taxon>Pseudomonadota</taxon>
        <taxon>Gammaproteobacteria</taxon>
        <taxon>Moraxellales</taxon>
        <taxon>Moraxellaceae</taxon>
        <taxon>Acinetobacter</taxon>
    </lineage>
</organism>
<evidence type="ECO:0000256" key="2">
    <source>
        <dbReference type="RuleBase" id="RU362080"/>
    </source>
</evidence>
<comment type="similarity">
    <text evidence="1 2">Belongs to the phD/YefM antitoxin family.</text>
</comment>
<evidence type="ECO:0000256" key="1">
    <source>
        <dbReference type="ARBA" id="ARBA00009981"/>
    </source>
</evidence>
<dbReference type="PANTHER" id="PTHR33713:SF6">
    <property type="entry name" value="ANTITOXIN YEFM"/>
    <property type="match status" value="1"/>
</dbReference>
<sequence>MQILNFSQARACFKEVMEDVCRDHEPTVITRQRGNPVVVMSLDDFNGMKETIYLLSSKKNANRLLESVARIKAGQTTKRNLIENDCQTEAT</sequence>
<dbReference type="NCBIfam" id="TIGR01552">
    <property type="entry name" value="phd_fam"/>
    <property type="match status" value="1"/>
</dbReference>
<dbReference type="InterPro" id="IPR051405">
    <property type="entry name" value="phD/YefM_antitoxin"/>
</dbReference>
<dbReference type="Pfam" id="PF02604">
    <property type="entry name" value="PhdYeFM_antitox"/>
    <property type="match status" value="1"/>
</dbReference>
<dbReference type="InterPro" id="IPR036165">
    <property type="entry name" value="YefM-like_sf"/>
</dbReference>
<evidence type="ECO:0000313" key="3">
    <source>
        <dbReference type="EMBL" id="RKG29063.1"/>
    </source>
</evidence>
<name>A0A3A8EL30_9GAMM</name>
<comment type="caution">
    <text evidence="3">The sequence shown here is derived from an EMBL/GenBank/DDBJ whole genome shotgun (WGS) entry which is preliminary data.</text>
</comment>
<keyword evidence="4" id="KW-1185">Reference proteome</keyword>
<dbReference type="InterPro" id="IPR006442">
    <property type="entry name" value="Antitoxin_Phd/YefM"/>
</dbReference>
<dbReference type="AlphaFoldDB" id="A0A3A8EL30"/>
<dbReference type="RefSeq" id="WP_106986749.1">
    <property type="nucleotide sequence ID" value="NZ_RAXV01000068.1"/>
</dbReference>
<dbReference type="SUPFAM" id="SSF143120">
    <property type="entry name" value="YefM-like"/>
    <property type="match status" value="1"/>
</dbReference>
<dbReference type="OrthoDB" id="9802003at2"/>
<reference evidence="3 4" key="1">
    <citation type="submission" date="2018-09" db="EMBL/GenBank/DDBJ databases">
        <title>The draft genome of Acinetobacter spp. strains.</title>
        <authorList>
            <person name="Qin J."/>
            <person name="Feng Y."/>
            <person name="Zong Z."/>
        </authorList>
    </citation>
    <scope>NUCLEOTIDE SEQUENCE [LARGE SCALE GENOMIC DNA]</scope>
    <source>
        <strain evidence="3 4">WCHAc060012</strain>
    </source>
</reference>
<dbReference type="Gene3D" id="1.10.1220.170">
    <property type="match status" value="1"/>
</dbReference>
<evidence type="ECO:0000313" key="4">
    <source>
        <dbReference type="Proteomes" id="UP000282388"/>
    </source>
</evidence>